<organism evidence="6 7">
    <name type="scientific">Sphagnum jensenii</name>
    <dbReference type="NCBI Taxonomy" id="128206"/>
    <lineage>
        <taxon>Eukaryota</taxon>
        <taxon>Viridiplantae</taxon>
        <taxon>Streptophyta</taxon>
        <taxon>Embryophyta</taxon>
        <taxon>Bryophyta</taxon>
        <taxon>Sphagnophytina</taxon>
        <taxon>Sphagnopsida</taxon>
        <taxon>Sphagnales</taxon>
        <taxon>Sphagnaceae</taxon>
        <taxon>Sphagnum</taxon>
    </lineage>
</organism>
<keyword evidence="5" id="KW-1133">Transmembrane helix</keyword>
<dbReference type="SUPFAM" id="SSF53137">
    <property type="entry name" value="Translational machinery components"/>
    <property type="match status" value="1"/>
</dbReference>
<evidence type="ECO:0000256" key="2">
    <source>
        <dbReference type="ARBA" id="ARBA00022980"/>
    </source>
</evidence>
<comment type="similarity">
    <text evidence="1">Belongs to the universal ribosomal protein uL18 family.</text>
</comment>
<keyword evidence="5" id="KW-0472">Membrane</keyword>
<reference evidence="6" key="1">
    <citation type="submission" date="2024-03" db="EMBL/GenBank/DDBJ databases">
        <authorList>
            <consortium name="ELIXIR-Norway"/>
            <consortium name="Elixir Norway"/>
        </authorList>
    </citation>
    <scope>NUCLEOTIDE SEQUENCE</scope>
</reference>
<evidence type="ECO:0000256" key="1">
    <source>
        <dbReference type="ARBA" id="ARBA00007116"/>
    </source>
</evidence>
<gene>
    <name evidence="6" type="ORF">CSSPJE1EN2_LOCUS19517</name>
</gene>
<dbReference type="PANTHER" id="PTHR23410:SF12">
    <property type="entry name" value="LARGE RIBOSOMAL SUBUNIT PROTEIN UL18"/>
    <property type="match status" value="1"/>
</dbReference>
<feature type="region of interest" description="Disordered" evidence="4">
    <location>
        <begin position="38"/>
        <end position="67"/>
    </location>
</feature>
<evidence type="ECO:0000313" key="6">
    <source>
        <dbReference type="EMBL" id="CAK9877692.1"/>
    </source>
</evidence>
<protein>
    <recommendedName>
        <fullName evidence="8">60S ribosomal protein L5</fullName>
    </recommendedName>
</protein>
<keyword evidence="5" id="KW-0812">Transmembrane</keyword>
<sequence length="130" mass="14702">MGPHEHVWQAEVRLLAFAPSIPCPASILTLCFRGKFRRKASRRRVRTRKRRRGGRKGKGALDGGVDIPNSDKRFVGFNEEDKSLNAGTQCKYILGGHIADYMKKEEPEKYQAHFSGLLKEGLEADDLTEM</sequence>
<dbReference type="PRINTS" id="PR00058">
    <property type="entry name" value="RIBOSOMALL5"/>
</dbReference>
<accession>A0ABP1BNZ7</accession>
<name>A0ABP1BNZ7_9BRYO</name>
<dbReference type="Proteomes" id="UP001497522">
    <property type="component" value="Chromosome 6"/>
</dbReference>
<keyword evidence="3" id="KW-0687">Ribonucleoprotein</keyword>
<evidence type="ECO:0000256" key="3">
    <source>
        <dbReference type="ARBA" id="ARBA00023274"/>
    </source>
</evidence>
<dbReference type="Gene3D" id="3.30.420.100">
    <property type="match status" value="1"/>
</dbReference>
<feature type="compositionally biased region" description="Basic residues" evidence="4">
    <location>
        <begin position="38"/>
        <end position="58"/>
    </location>
</feature>
<feature type="transmembrane region" description="Helical" evidence="5">
    <location>
        <begin position="12"/>
        <end position="32"/>
    </location>
</feature>
<dbReference type="EMBL" id="OZ023707">
    <property type="protein sequence ID" value="CAK9877692.1"/>
    <property type="molecule type" value="Genomic_DNA"/>
</dbReference>
<keyword evidence="7" id="KW-1185">Reference proteome</keyword>
<evidence type="ECO:0000313" key="7">
    <source>
        <dbReference type="Proteomes" id="UP001497522"/>
    </source>
</evidence>
<evidence type="ECO:0008006" key="8">
    <source>
        <dbReference type="Google" id="ProtNLM"/>
    </source>
</evidence>
<evidence type="ECO:0000256" key="5">
    <source>
        <dbReference type="SAM" id="Phobius"/>
    </source>
</evidence>
<evidence type="ECO:0000256" key="4">
    <source>
        <dbReference type="SAM" id="MobiDB-lite"/>
    </source>
</evidence>
<dbReference type="PANTHER" id="PTHR23410">
    <property type="entry name" value="RIBOSOMAL PROTEIN L5-RELATED"/>
    <property type="match status" value="1"/>
</dbReference>
<keyword evidence="2" id="KW-0689">Ribosomal protein</keyword>
<proteinExistence type="inferred from homology"/>
<dbReference type="InterPro" id="IPR005485">
    <property type="entry name" value="Rbsml_uL18_euk_arch"/>
</dbReference>